<feature type="transmembrane region" description="Helical" evidence="5">
    <location>
        <begin position="459"/>
        <end position="480"/>
    </location>
</feature>
<keyword evidence="4 5" id="KW-0472">Membrane</keyword>
<feature type="transmembrane region" description="Helical" evidence="5">
    <location>
        <begin position="135"/>
        <end position="153"/>
    </location>
</feature>
<keyword evidence="3 5" id="KW-1133">Transmembrane helix</keyword>
<proteinExistence type="predicted"/>
<dbReference type="GO" id="GO:0016020">
    <property type="term" value="C:membrane"/>
    <property type="evidence" value="ECO:0007669"/>
    <property type="project" value="UniProtKB-SubCell"/>
</dbReference>
<comment type="subcellular location">
    <subcellularLocation>
        <location evidence="1">Membrane</location>
        <topology evidence="1">Multi-pass membrane protein</topology>
    </subcellularLocation>
</comment>
<feature type="transmembrane region" description="Helical" evidence="5">
    <location>
        <begin position="366"/>
        <end position="385"/>
    </location>
</feature>
<accession>A0AAW1D576</accession>
<dbReference type="Pfam" id="PF07690">
    <property type="entry name" value="MFS_1"/>
    <property type="match status" value="1"/>
</dbReference>
<dbReference type="InterPro" id="IPR036259">
    <property type="entry name" value="MFS_trans_sf"/>
</dbReference>
<dbReference type="PANTHER" id="PTHR23507:SF39">
    <property type="entry name" value="GH23453P-RELATED"/>
    <property type="match status" value="1"/>
</dbReference>
<feature type="transmembrane region" description="Helical" evidence="5">
    <location>
        <begin position="201"/>
        <end position="219"/>
    </location>
</feature>
<dbReference type="InterPro" id="IPR011701">
    <property type="entry name" value="MFS"/>
</dbReference>
<comment type="caution">
    <text evidence="6">The sequence shown here is derived from an EMBL/GenBank/DDBJ whole genome shotgun (WGS) entry which is preliminary data.</text>
</comment>
<evidence type="ECO:0000256" key="4">
    <source>
        <dbReference type="ARBA" id="ARBA00023136"/>
    </source>
</evidence>
<organism evidence="6 7">
    <name type="scientific">Rhynocoris fuscipes</name>
    <dbReference type="NCBI Taxonomy" id="488301"/>
    <lineage>
        <taxon>Eukaryota</taxon>
        <taxon>Metazoa</taxon>
        <taxon>Ecdysozoa</taxon>
        <taxon>Arthropoda</taxon>
        <taxon>Hexapoda</taxon>
        <taxon>Insecta</taxon>
        <taxon>Pterygota</taxon>
        <taxon>Neoptera</taxon>
        <taxon>Paraneoptera</taxon>
        <taxon>Hemiptera</taxon>
        <taxon>Heteroptera</taxon>
        <taxon>Panheteroptera</taxon>
        <taxon>Cimicomorpha</taxon>
        <taxon>Reduviidae</taxon>
        <taxon>Harpactorinae</taxon>
        <taxon>Harpactorini</taxon>
        <taxon>Rhynocoris</taxon>
    </lineage>
</organism>
<feature type="transmembrane region" description="Helical" evidence="5">
    <location>
        <begin position="231"/>
        <end position="253"/>
    </location>
</feature>
<dbReference type="Proteomes" id="UP001461498">
    <property type="component" value="Unassembled WGS sequence"/>
</dbReference>
<keyword evidence="2 5" id="KW-0812">Transmembrane</keyword>
<feature type="transmembrane region" description="Helical" evidence="5">
    <location>
        <begin position="337"/>
        <end position="357"/>
    </location>
</feature>
<feature type="transmembrane region" description="Helical" evidence="5">
    <location>
        <begin position="425"/>
        <end position="447"/>
    </location>
</feature>
<evidence type="ECO:0000256" key="5">
    <source>
        <dbReference type="SAM" id="Phobius"/>
    </source>
</evidence>
<dbReference type="PANTHER" id="PTHR23507">
    <property type="entry name" value="ZGC:174356"/>
    <property type="match status" value="1"/>
</dbReference>
<evidence type="ECO:0000313" key="6">
    <source>
        <dbReference type="EMBL" id="KAK9506121.1"/>
    </source>
</evidence>
<name>A0AAW1D576_9HEMI</name>
<evidence type="ECO:0000256" key="2">
    <source>
        <dbReference type="ARBA" id="ARBA00022692"/>
    </source>
</evidence>
<gene>
    <name evidence="6" type="ORF">O3M35_008113</name>
</gene>
<evidence type="ECO:0000256" key="3">
    <source>
        <dbReference type="ARBA" id="ARBA00022989"/>
    </source>
</evidence>
<sequence>MESDKSFIDVEDEKLNNNCDIVNENLTEEAAIPAWKACINRFLHLKIELTILMVFLCNSLIDAVSTDLILTSTCVTTFNFPSNSCSNDMPDSVKNIVQPYASKVIMAKTLIDALFPSVISLFIGPWMDIHGRKPFLILPLIGYFISYLFWLGLSYKNSLSPFYYLIPSIPSSVTGGLVAIQACSFSYLADTVAVQMRALRMSILALFMGLGTTFGYLIVNAYSSSHKDQLALYIFGTATGITLLNALYTTFVIKETVQNNQENEASIGQKIRSFFNVHHIKESLKVLVTKKPNHGRPLVLLLVPVIVFSIIIEQGEAPYFLLITKKVFSWTLEDYNSFRSSMVLIGVLIGAPLIFVLKRLIKVTDLTLLFIITTMQLVSSIILSLANATAMLYVGKALGVFVDFIKAAAKTKMSYIVLASDIGKVFVVVSMMEAIAPLIATPIYAAVYSSVLAYKPMALFYLSFGFAVIIIISLIIIKIVELKYGIIEKRTNPTDN</sequence>
<protein>
    <recommendedName>
        <fullName evidence="8">Proton-coupled folate transporter</fullName>
    </recommendedName>
</protein>
<evidence type="ECO:0000313" key="7">
    <source>
        <dbReference type="Proteomes" id="UP001461498"/>
    </source>
</evidence>
<keyword evidence="7" id="KW-1185">Reference proteome</keyword>
<feature type="transmembrane region" description="Helical" evidence="5">
    <location>
        <begin position="165"/>
        <end position="189"/>
    </location>
</feature>
<feature type="transmembrane region" description="Helical" evidence="5">
    <location>
        <begin position="298"/>
        <end position="317"/>
    </location>
</feature>
<evidence type="ECO:0000256" key="1">
    <source>
        <dbReference type="ARBA" id="ARBA00004141"/>
    </source>
</evidence>
<reference evidence="6 7" key="1">
    <citation type="submission" date="2022-12" db="EMBL/GenBank/DDBJ databases">
        <title>Chromosome-level genome assembly of true bugs.</title>
        <authorList>
            <person name="Ma L."/>
            <person name="Li H."/>
        </authorList>
    </citation>
    <scope>NUCLEOTIDE SEQUENCE [LARGE SCALE GENOMIC DNA]</scope>
    <source>
        <strain evidence="6">Lab_2022b</strain>
    </source>
</reference>
<feature type="transmembrane region" description="Helical" evidence="5">
    <location>
        <begin position="391"/>
        <end position="409"/>
    </location>
</feature>
<dbReference type="Gene3D" id="1.20.1250.20">
    <property type="entry name" value="MFS general substrate transporter like domains"/>
    <property type="match status" value="1"/>
</dbReference>
<dbReference type="GO" id="GO:0022857">
    <property type="term" value="F:transmembrane transporter activity"/>
    <property type="evidence" value="ECO:0007669"/>
    <property type="project" value="InterPro"/>
</dbReference>
<dbReference type="SUPFAM" id="SSF103473">
    <property type="entry name" value="MFS general substrate transporter"/>
    <property type="match status" value="1"/>
</dbReference>
<dbReference type="AlphaFoldDB" id="A0AAW1D576"/>
<evidence type="ECO:0008006" key="8">
    <source>
        <dbReference type="Google" id="ProtNLM"/>
    </source>
</evidence>
<dbReference type="EMBL" id="JAPXFL010000005">
    <property type="protein sequence ID" value="KAK9506121.1"/>
    <property type="molecule type" value="Genomic_DNA"/>
</dbReference>